<gene>
    <name evidence="2" type="ORF">PGLA1383_LOCUS40097</name>
</gene>
<dbReference type="PANTHER" id="PTHR33418">
    <property type="entry name" value="HELICASE-ASSOCIATED"/>
    <property type="match status" value="1"/>
</dbReference>
<feature type="domain" description="Helicase-associated" evidence="1">
    <location>
        <begin position="213"/>
        <end position="277"/>
    </location>
</feature>
<sequence length="289" mass="33059">MGAGPGAADPIQSRAWAWQSSTKSQDKKWFCTGSLGVAQRAARRITKLTVQQIEQLDSLGFVWDARLLAWDKGFEHLMAYQKENDHTSVPQSYNSDTGFKLGSWAHNQRKNRKSQGGGKLEPDQIEQLDSMGFAWDVPRFLWNSDFEHLRAYRKENGLTTVPFAYMSHDGFKLGFWVSSQRQACKGRGGGKLEPDQIEQLDSLGFVWDARLFAWDKGFEHLIAYQQEHDHANVPRLYTSDDGFKLGRWVYTQRTARKGQGGRKLEPDKIEQLDSMGFVWSPRCHKPLSE</sequence>
<dbReference type="InterPro" id="IPR005114">
    <property type="entry name" value="Helicase_assoc"/>
</dbReference>
<dbReference type="OMA" id="WDANKES"/>
<dbReference type="Gene3D" id="6.10.140.530">
    <property type="match status" value="3"/>
</dbReference>
<dbReference type="Pfam" id="PF03457">
    <property type="entry name" value="HA"/>
    <property type="match status" value="3"/>
</dbReference>
<dbReference type="Proteomes" id="UP000654075">
    <property type="component" value="Unassembled WGS sequence"/>
</dbReference>
<evidence type="ECO:0000259" key="1">
    <source>
        <dbReference type="Pfam" id="PF03457"/>
    </source>
</evidence>
<dbReference type="PANTHER" id="PTHR33418:SF1">
    <property type="entry name" value="HELICASE-ASSOCIATED DOMAIN-CONTAINING PROTEIN"/>
    <property type="match status" value="1"/>
</dbReference>
<feature type="domain" description="Helicase-associated" evidence="1">
    <location>
        <begin position="69"/>
        <end position="133"/>
    </location>
</feature>
<accession>A0A813G7M2</accession>
<evidence type="ECO:0000313" key="3">
    <source>
        <dbReference type="Proteomes" id="UP000654075"/>
    </source>
</evidence>
<evidence type="ECO:0000313" key="2">
    <source>
        <dbReference type="EMBL" id="CAE8622684.1"/>
    </source>
</evidence>
<proteinExistence type="predicted"/>
<feature type="domain" description="Helicase-associated" evidence="1">
    <location>
        <begin position="142"/>
        <end position="205"/>
    </location>
</feature>
<dbReference type="EMBL" id="CAJNNV010028034">
    <property type="protein sequence ID" value="CAE8622684.1"/>
    <property type="molecule type" value="Genomic_DNA"/>
</dbReference>
<keyword evidence="3" id="KW-1185">Reference proteome</keyword>
<comment type="caution">
    <text evidence="2">The sequence shown here is derived from an EMBL/GenBank/DDBJ whole genome shotgun (WGS) entry which is preliminary data.</text>
</comment>
<dbReference type="AlphaFoldDB" id="A0A813G7M2"/>
<name>A0A813G7M2_POLGL</name>
<reference evidence="2" key="1">
    <citation type="submission" date="2021-02" db="EMBL/GenBank/DDBJ databases">
        <authorList>
            <person name="Dougan E. K."/>
            <person name="Rhodes N."/>
            <person name="Thang M."/>
            <person name="Chan C."/>
        </authorList>
    </citation>
    <scope>NUCLEOTIDE SEQUENCE</scope>
</reference>
<dbReference type="OrthoDB" id="70932at2759"/>
<organism evidence="2 3">
    <name type="scientific">Polarella glacialis</name>
    <name type="common">Dinoflagellate</name>
    <dbReference type="NCBI Taxonomy" id="89957"/>
    <lineage>
        <taxon>Eukaryota</taxon>
        <taxon>Sar</taxon>
        <taxon>Alveolata</taxon>
        <taxon>Dinophyceae</taxon>
        <taxon>Suessiales</taxon>
        <taxon>Suessiaceae</taxon>
        <taxon>Polarella</taxon>
    </lineage>
</organism>
<protein>
    <recommendedName>
        <fullName evidence="1">Helicase-associated domain-containing protein</fullName>
    </recommendedName>
</protein>